<gene>
    <name evidence="6" type="ORF">A5888_003696</name>
    <name evidence="5" type="ORF">A5888_004122</name>
</gene>
<reference evidence="5" key="1">
    <citation type="submission" date="2017-05" db="EMBL/GenBank/DDBJ databases">
        <title>The Genome Sequence of Enterococcus sp. 9E7_DIV0242.</title>
        <authorList>
            <consortium name="The Broad Institute Genomics Platform"/>
            <consortium name="The Broad Institute Genomic Center for Infectious Diseases"/>
            <person name="Earl A."/>
            <person name="Manson A."/>
            <person name="Schwartman J."/>
            <person name="Gilmore M."/>
            <person name="Abouelleil A."/>
            <person name="Cao P."/>
            <person name="Chapman S."/>
            <person name="Cusick C."/>
            <person name="Shea T."/>
            <person name="Young S."/>
            <person name="Neafsey D."/>
            <person name="Nusbaum C."/>
            <person name="Birren B."/>
        </authorList>
    </citation>
    <scope>NUCLEOTIDE SEQUENCE [LARGE SCALE GENOMIC DNA]</scope>
    <source>
        <strain evidence="5">9E7_DIV0242</strain>
    </source>
</reference>
<accession>A0A242JWN9</accession>
<dbReference type="PRINTS" id="PR00032">
    <property type="entry name" value="HTHARAC"/>
</dbReference>
<evidence type="ECO:0000313" key="6">
    <source>
        <dbReference type="EMBL" id="WYJ91923.1"/>
    </source>
</evidence>
<dbReference type="Pfam" id="PF14526">
    <property type="entry name" value="Cass2"/>
    <property type="match status" value="1"/>
</dbReference>
<dbReference type="SMART" id="SM00871">
    <property type="entry name" value="AraC_E_bind"/>
    <property type="match status" value="1"/>
</dbReference>
<dbReference type="SMART" id="SM00342">
    <property type="entry name" value="HTH_ARAC"/>
    <property type="match status" value="1"/>
</dbReference>
<dbReference type="InterPro" id="IPR029441">
    <property type="entry name" value="Cass2"/>
</dbReference>
<evidence type="ECO:0000313" key="5">
    <source>
        <dbReference type="EMBL" id="OTP09734.1"/>
    </source>
</evidence>
<dbReference type="PANTHER" id="PTHR47504:SF5">
    <property type="entry name" value="RIGHT ORIGIN-BINDING PROTEIN"/>
    <property type="match status" value="1"/>
</dbReference>
<organism evidence="5">
    <name type="scientific">Candidatus Enterococcus clewellii</name>
    <dbReference type="NCBI Taxonomy" id="1834193"/>
    <lineage>
        <taxon>Bacteria</taxon>
        <taxon>Bacillati</taxon>
        <taxon>Bacillota</taxon>
        <taxon>Bacilli</taxon>
        <taxon>Lactobacillales</taxon>
        <taxon>Enterococcaceae</taxon>
        <taxon>Enterococcus</taxon>
    </lineage>
</organism>
<dbReference type="GO" id="GO:0043565">
    <property type="term" value="F:sequence-specific DNA binding"/>
    <property type="evidence" value="ECO:0007669"/>
    <property type="project" value="InterPro"/>
</dbReference>
<feature type="domain" description="HTH araC/xylS-type" evidence="4">
    <location>
        <begin position="8"/>
        <end position="105"/>
    </location>
</feature>
<dbReference type="InterPro" id="IPR011256">
    <property type="entry name" value="Reg_factor_effector_dom_sf"/>
</dbReference>
<dbReference type="InterPro" id="IPR010499">
    <property type="entry name" value="AraC_E-bd"/>
</dbReference>
<evidence type="ECO:0000313" key="7">
    <source>
        <dbReference type="Proteomes" id="UP000195141"/>
    </source>
</evidence>
<keyword evidence="1" id="KW-0805">Transcription regulation</keyword>
<reference evidence="6" key="3">
    <citation type="submission" date="2024-03" db="EMBL/GenBank/DDBJ databases">
        <title>The Genome Sequence of Enterococcus sp. DIV0242b.</title>
        <authorList>
            <consortium name="The Broad Institute Genomics Platform"/>
            <consortium name="The Broad Institute Microbial Omics Core"/>
            <consortium name="The Broad Institute Genomic Center for Infectious Diseases"/>
            <person name="Earl A."/>
            <person name="Manson A."/>
            <person name="Gilmore M."/>
            <person name="Schwartman J."/>
            <person name="Shea T."/>
            <person name="Abouelleil A."/>
            <person name="Cao P."/>
            <person name="Chapman S."/>
            <person name="Cusick C."/>
            <person name="Young S."/>
            <person name="Neafsey D."/>
            <person name="Nusbaum C."/>
            <person name="Birren B."/>
        </authorList>
    </citation>
    <scope>NUCLEOTIDE SEQUENCE</scope>
    <source>
        <strain evidence="6">9E7_DIV0242</strain>
    </source>
</reference>
<evidence type="ECO:0000259" key="4">
    <source>
        <dbReference type="PROSITE" id="PS01124"/>
    </source>
</evidence>
<sequence>MDWINKLEESLVYIENHLTSTIDYKELGRIACCSEYHYQRIFSYMVGVPLTEYIRRRRLSLAGAELQYGKKVIDVAMKYGYESPNSFSRAFKNIHGVTPSQAQKEGARLKTYPRIKFHISIKGDVEMDYRIETKSAFRIVGTTIPMSRKAEENHQKLPGFWTKTSTDGTLHTILPLMSPALQGVLGVSTGFSREEDTPTYYIAVVSEACVPEGLSEYLIEEYTWAIFTGSGPMPQAIQELEKRIITDWLPSSGYEYANGPDIEVYLEPDPTKAVFEVWVPVNKAKDGQ</sequence>
<dbReference type="RefSeq" id="WP_086351085.1">
    <property type="nucleotide sequence ID" value="NZ_CP147247.1"/>
</dbReference>
<dbReference type="SUPFAM" id="SSF46689">
    <property type="entry name" value="Homeodomain-like"/>
    <property type="match status" value="2"/>
</dbReference>
<evidence type="ECO:0000256" key="2">
    <source>
        <dbReference type="ARBA" id="ARBA00023125"/>
    </source>
</evidence>
<dbReference type="InterPro" id="IPR020449">
    <property type="entry name" value="Tscrpt_reg_AraC-type_HTH"/>
</dbReference>
<dbReference type="OrthoDB" id="9801123at2"/>
<reference evidence="6" key="2">
    <citation type="submission" date="2017-05" db="EMBL/GenBank/DDBJ databases">
        <authorList>
            <consortium name="The Broad Institute Genomics Platform"/>
            <consortium name="The Broad Institute Genomic Center for Infectious Diseases"/>
            <person name="Earl A."/>
            <person name="Manson A."/>
            <person name="Schwartman J."/>
            <person name="Gilmore M."/>
            <person name="Abouelleil A."/>
            <person name="Cao P."/>
            <person name="Chapman S."/>
            <person name="Cusick C."/>
            <person name="Shea T."/>
            <person name="Young S."/>
            <person name="Neafsey D."/>
            <person name="Nusbaum C."/>
            <person name="Birren B."/>
        </authorList>
    </citation>
    <scope>NUCLEOTIDE SEQUENCE</scope>
    <source>
        <strain evidence="6">9E7_DIV0242</strain>
    </source>
</reference>
<dbReference type="AlphaFoldDB" id="A0A242JWN9"/>
<protein>
    <submittedName>
        <fullName evidence="6">AraC family transcriptional regulator</fullName>
    </submittedName>
</protein>
<proteinExistence type="predicted"/>
<keyword evidence="3" id="KW-0804">Transcription</keyword>
<name>A0A242JWN9_9ENTE</name>
<dbReference type="EMBL" id="NGMM01000010">
    <property type="protein sequence ID" value="OTP09734.1"/>
    <property type="molecule type" value="Genomic_DNA"/>
</dbReference>
<dbReference type="Proteomes" id="UP000195141">
    <property type="component" value="Chromosome"/>
</dbReference>
<dbReference type="InterPro" id="IPR018060">
    <property type="entry name" value="HTH_AraC"/>
</dbReference>
<dbReference type="GO" id="GO:0003700">
    <property type="term" value="F:DNA-binding transcription factor activity"/>
    <property type="evidence" value="ECO:0007669"/>
    <property type="project" value="InterPro"/>
</dbReference>
<keyword evidence="2" id="KW-0238">DNA-binding</keyword>
<dbReference type="InterPro" id="IPR050959">
    <property type="entry name" value="MarA-like"/>
</dbReference>
<evidence type="ECO:0000256" key="1">
    <source>
        <dbReference type="ARBA" id="ARBA00023015"/>
    </source>
</evidence>
<dbReference type="Gene3D" id="1.10.10.60">
    <property type="entry name" value="Homeodomain-like"/>
    <property type="match status" value="2"/>
</dbReference>
<dbReference type="Pfam" id="PF12833">
    <property type="entry name" value="HTH_18"/>
    <property type="match status" value="1"/>
</dbReference>
<dbReference type="PANTHER" id="PTHR47504">
    <property type="entry name" value="RIGHT ORIGIN-BINDING PROTEIN"/>
    <property type="match status" value="1"/>
</dbReference>
<dbReference type="PROSITE" id="PS01124">
    <property type="entry name" value="HTH_ARAC_FAMILY_2"/>
    <property type="match status" value="1"/>
</dbReference>
<keyword evidence="7" id="KW-1185">Reference proteome</keyword>
<dbReference type="InterPro" id="IPR009057">
    <property type="entry name" value="Homeodomain-like_sf"/>
</dbReference>
<dbReference type="SUPFAM" id="SSF55136">
    <property type="entry name" value="Probable bacterial effector-binding domain"/>
    <property type="match status" value="1"/>
</dbReference>
<evidence type="ECO:0000256" key="3">
    <source>
        <dbReference type="ARBA" id="ARBA00023163"/>
    </source>
</evidence>
<dbReference type="Gene3D" id="3.20.80.10">
    <property type="entry name" value="Regulatory factor, effector binding domain"/>
    <property type="match status" value="1"/>
</dbReference>
<dbReference type="EMBL" id="CP147247">
    <property type="protein sequence ID" value="WYJ91923.1"/>
    <property type="molecule type" value="Genomic_DNA"/>
</dbReference>